<protein>
    <recommendedName>
        <fullName evidence="1">DUF8083 domain-containing protein</fullName>
    </recommendedName>
</protein>
<gene>
    <name evidence="2" type="ORF">GCM10009720_12810</name>
</gene>
<name>A0ABN2UB34_9MICC</name>
<organism evidence="2 3">
    <name type="scientific">Yaniella flava</name>
    <dbReference type="NCBI Taxonomy" id="287930"/>
    <lineage>
        <taxon>Bacteria</taxon>
        <taxon>Bacillati</taxon>
        <taxon>Actinomycetota</taxon>
        <taxon>Actinomycetes</taxon>
        <taxon>Micrococcales</taxon>
        <taxon>Micrococcaceae</taxon>
        <taxon>Yaniella</taxon>
    </lineage>
</organism>
<keyword evidence="3" id="KW-1185">Reference proteome</keyword>
<dbReference type="RefSeq" id="WP_343956798.1">
    <property type="nucleotide sequence ID" value="NZ_BAAAMN010000020.1"/>
</dbReference>
<dbReference type="EMBL" id="BAAAMN010000020">
    <property type="protein sequence ID" value="GAA2033727.1"/>
    <property type="molecule type" value="Genomic_DNA"/>
</dbReference>
<accession>A0ABN2UB34</accession>
<dbReference type="InterPro" id="IPR058396">
    <property type="entry name" value="DUF8083"/>
</dbReference>
<proteinExistence type="predicted"/>
<dbReference type="Proteomes" id="UP001501461">
    <property type="component" value="Unassembled WGS sequence"/>
</dbReference>
<comment type="caution">
    <text evidence="2">The sequence shown here is derived from an EMBL/GenBank/DDBJ whole genome shotgun (WGS) entry which is preliminary data.</text>
</comment>
<dbReference type="Pfam" id="PF26312">
    <property type="entry name" value="DUF8083"/>
    <property type="match status" value="1"/>
</dbReference>
<evidence type="ECO:0000259" key="1">
    <source>
        <dbReference type="Pfam" id="PF26312"/>
    </source>
</evidence>
<evidence type="ECO:0000313" key="3">
    <source>
        <dbReference type="Proteomes" id="UP001501461"/>
    </source>
</evidence>
<evidence type="ECO:0000313" key="2">
    <source>
        <dbReference type="EMBL" id="GAA2033727.1"/>
    </source>
</evidence>
<reference evidence="2 3" key="1">
    <citation type="journal article" date="2019" name="Int. J. Syst. Evol. Microbiol.">
        <title>The Global Catalogue of Microorganisms (GCM) 10K type strain sequencing project: providing services to taxonomists for standard genome sequencing and annotation.</title>
        <authorList>
            <consortium name="The Broad Institute Genomics Platform"/>
            <consortium name="The Broad Institute Genome Sequencing Center for Infectious Disease"/>
            <person name="Wu L."/>
            <person name="Ma J."/>
        </authorList>
    </citation>
    <scope>NUCLEOTIDE SEQUENCE [LARGE SCALE GENOMIC DNA]</scope>
    <source>
        <strain evidence="2 3">JCM 13595</strain>
    </source>
</reference>
<sequence>MRHLAFLRIYQPLEQLPERIQPLAQDAAKRSRADIEAEAAERLNRRLRPEANSTFPNTSDPPIIRYVELKDAYGKLQQYFHVNYIARATFEATQVRRKYYDDALYTLLVPQDGLDTFEKIAELQADAGLVSRPINTFYLDLWSVPLHWHAIFGGAPETHQTNRVTEDVIDGTTVIRRLRDINSAYLRIGEIQRLLAFYGPEPYKHPYHRNMIGLLRWFRHFYQVSSQLRSVVELDYGALSKYAWPDKAGKLLEEGHDVLARIYQLDDELEMEEPETYTGLPPAMLEQAAEAMRAKYRSAQAVWKCIQRYEHAN</sequence>
<feature type="domain" description="DUF8083" evidence="1">
    <location>
        <begin position="5"/>
        <end position="260"/>
    </location>
</feature>